<dbReference type="EMBL" id="CAJVPY010001340">
    <property type="protein sequence ID" value="CAG8517567.1"/>
    <property type="molecule type" value="Genomic_DNA"/>
</dbReference>
<dbReference type="InterPro" id="IPR001810">
    <property type="entry name" value="F-box_dom"/>
</dbReference>
<evidence type="ECO:0000259" key="1">
    <source>
        <dbReference type="PROSITE" id="PS50181"/>
    </source>
</evidence>
<protein>
    <submittedName>
        <fullName evidence="2">20562_t:CDS:1</fullName>
    </submittedName>
</protein>
<keyword evidence="3" id="KW-1185">Reference proteome</keyword>
<gene>
    <name evidence="2" type="ORF">DERYTH_LOCUS3704</name>
</gene>
<proteinExistence type="predicted"/>
<dbReference type="AlphaFoldDB" id="A0A9N9A4R2"/>
<accession>A0A9N9A4R2</accession>
<reference evidence="2" key="1">
    <citation type="submission" date="2021-06" db="EMBL/GenBank/DDBJ databases">
        <authorList>
            <person name="Kallberg Y."/>
            <person name="Tangrot J."/>
            <person name="Rosling A."/>
        </authorList>
    </citation>
    <scope>NUCLEOTIDE SEQUENCE</scope>
    <source>
        <strain evidence="2">MA453B</strain>
    </source>
</reference>
<dbReference type="PROSITE" id="PS50181">
    <property type="entry name" value="FBOX"/>
    <property type="match status" value="1"/>
</dbReference>
<dbReference type="Proteomes" id="UP000789405">
    <property type="component" value="Unassembled WGS sequence"/>
</dbReference>
<dbReference type="OrthoDB" id="2351612at2759"/>
<evidence type="ECO:0000313" key="2">
    <source>
        <dbReference type="EMBL" id="CAG8517567.1"/>
    </source>
</evidence>
<comment type="caution">
    <text evidence="2">The sequence shown here is derived from an EMBL/GenBank/DDBJ whole genome shotgun (WGS) entry which is preliminary data.</text>
</comment>
<evidence type="ECO:0000313" key="3">
    <source>
        <dbReference type="Proteomes" id="UP000789405"/>
    </source>
</evidence>
<organism evidence="2 3">
    <name type="scientific">Dentiscutata erythropus</name>
    <dbReference type="NCBI Taxonomy" id="1348616"/>
    <lineage>
        <taxon>Eukaryota</taxon>
        <taxon>Fungi</taxon>
        <taxon>Fungi incertae sedis</taxon>
        <taxon>Mucoromycota</taxon>
        <taxon>Glomeromycotina</taxon>
        <taxon>Glomeromycetes</taxon>
        <taxon>Diversisporales</taxon>
        <taxon>Gigasporaceae</taxon>
        <taxon>Dentiscutata</taxon>
    </lineage>
</organism>
<name>A0A9N9A4R2_9GLOM</name>
<feature type="domain" description="F-box" evidence="1">
    <location>
        <begin position="12"/>
        <end position="58"/>
    </location>
</feature>
<sequence length="321" mass="37372">MCSVISNQHSGTVTLASFPDDILYIIGKYLDFLSILALRSTCRMIYLSFSNEVTFSHVSIPSISHDQFVKIFSHLKSTNKLLFIRKFTFNDPQIKAEDVISILENCENLQYLYILGCKEVKLLPITTAMKNWYQEAEFCENDDLIISSKKRKLQKLKKIVMTRCIGGKRHSLLIKKVLEDIQLLKYHQQQHEEFCNVKKYMRSINLCHENQNNARYISQIVDTNDSSTNPVTCNKKDDTNDGIFQFRSCSDPSCEPCTLKCAGCATKYKYWDEFWIKCGWCKDRHFCGDCVMDASKKNVFKTYTFQFMRIKLCQLFDLPCP</sequence>